<evidence type="ECO:0000313" key="6">
    <source>
        <dbReference type="Proteomes" id="UP000029046"/>
    </source>
</evidence>
<proteinExistence type="predicted"/>
<keyword evidence="3" id="KW-0472">Membrane</keyword>
<evidence type="ECO:0000313" key="5">
    <source>
        <dbReference type="EMBL" id="KFI61288.1"/>
    </source>
</evidence>
<feature type="domain" description="DUF5067" evidence="4">
    <location>
        <begin position="199"/>
        <end position="316"/>
    </location>
</feature>
<sequence>MALFRHHTNDSQSPFDVDDAPAYVALNADIVPDEEEPSPPASRRRTGVSPRTGRPLRLASIPQPAPRTLAPNTAKASTRQARPVTKSRTTDDDDPRPISGAAVAALLLMIVSFFIPGTIPAIVAAALGATIGLVTAIRIEPALRRGRAMALIAVVCSVLILFDHVPMLMLEYRIRTMDVDAVVSRSATDDDRSQNEEPQPSVFEDSGTLTDEDESLELAITRAFAGPHDEDGERTVFVCVDARNTGSVTTSLSQLATADVYQNGVALPHPIFDGNQAESWGYEGNAHGMEILPDGTATLTFAFVLRDETTPVDVRLTAHDDMTIIESGFTIGADTAGTDLTRMPVADLPEPERTTQTELSQMHTVESYDGKPRAAVRVTGLRRGPDRYDGAHTVIASFDWSNQSQVPISLTDCCEMKAFRNGVEIQRTALVDPVEGYEQSSDQIDVLPGSGMTVTVAYEVPSWDGDYTVQLTQINDASVVHDEMAVTDPQ</sequence>
<accession>A0A087AR88</accession>
<dbReference type="OrthoDB" id="3233084at2"/>
<protein>
    <recommendedName>
        <fullName evidence="4">DUF5067 domain-containing protein</fullName>
    </recommendedName>
</protein>
<keyword evidence="3" id="KW-1133">Transmembrane helix</keyword>
<feature type="transmembrane region" description="Helical" evidence="3">
    <location>
        <begin position="121"/>
        <end position="139"/>
    </location>
</feature>
<dbReference type="Proteomes" id="UP000029046">
    <property type="component" value="Unassembled WGS sequence"/>
</dbReference>
<feature type="region of interest" description="Disordered" evidence="2">
    <location>
        <begin position="26"/>
        <end position="96"/>
    </location>
</feature>
<evidence type="ECO:0000256" key="3">
    <source>
        <dbReference type="SAM" id="Phobius"/>
    </source>
</evidence>
<feature type="transmembrane region" description="Helical" evidence="3">
    <location>
        <begin position="151"/>
        <end position="170"/>
    </location>
</feature>
<organism evidence="5 6">
    <name type="scientific">Bifidobacterium pullorum subsp. gallinarum</name>
    <dbReference type="NCBI Taxonomy" id="78344"/>
    <lineage>
        <taxon>Bacteria</taxon>
        <taxon>Bacillati</taxon>
        <taxon>Actinomycetota</taxon>
        <taxon>Actinomycetes</taxon>
        <taxon>Bifidobacteriales</taxon>
        <taxon>Bifidobacteriaceae</taxon>
        <taxon>Bifidobacterium</taxon>
    </lineage>
</organism>
<evidence type="ECO:0000256" key="2">
    <source>
        <dbReference type="SAM" id="MobiDB-lite"/>
    </source>
</evidence>
<keyword evidence="1" id="KW-0732">Signal</keyword>
<dbReference type="Gene3D" id="2.60.40.1240">
    <property type="match status" value="1"/>
</dbReference>
<feature type="compositionally biased region" description="Polar residues" evidence="2">
    <location>
        <begin position="70"/>
        <end position="80"/>
    </location>
</feature>
<dbReference type="EMBL" id="JGYX01000002">
    <property type="protein sequence ID" value="KFI61288.1"/>
    <property type="molecule type" value="Genomic_DNA"/>
</dbReference>
<dbReference type="AlphaFoldDB" id="A0A087AR88"/>
<comment type="caution">
    <text evidence="5">The sequence shown here is derived from an EMBL/GenBank/DDBJ whole genome shotgun (WGS) entry which is preliminary data.</text>
</comment>
<keyword evidence="3" id="KW-0812">Transmembrane</keyword>
<dbReference type="InterPro" id="IPR031989">
    <property type="entry name" value="DUF5067"/>
</dbReference>
<dbReference type="InterPro" id="IPR029050">
    <property type="entry name" value="Immunoprotect_excell_Ig-like"/>
</dbReference>
<gene>
    <name evidence="5" type="ORF">BIGA_0725</name>
</gene>
<feature type="domain" description="DUF5067" evidence="4">
    <location>
        <begin position="374"/>
        <end position="470"/>
    </location>
</feature>
<keyword evidence="6" id="KW-1185">Reference proteome</keyword>
<feature type="region of interest" description="Disordered" evidence="2">
    <location>
        <begin position="186"/>
        <end position="208"/>
    </location>
</feature>
<evidence type="ECO:0000259" key="4">
    <source>
        <dbReference type="Pfam" id="PF16729"/>
    </source>
</evidence>
<evidence type="ECO:0000256" key="1">
    <source>
        <dbReference type="ARBA" id="ARBA00022729"/>
    </source>
</evidence>
<reference evidence="5 6" key="1">
    <citation type="submission" date="2014-03" db="EMBL/GenBank/DDBJ databases">
        <title>Genomics of Bifidobacteria.</title>
        <authorList>
            <person name="Ventura M."/>
            <person name="Milani C."/>
            <person name="Lugli G.A."/>
        </authorList>
    </citation>
    <scope>NUCLEOTIDE SEQUENCE [LARGE SCALE GENOMIC DNA]</scope>
    <source>
        <strain evidence="5 6">LMG 11586</strain>
    </source>
</reference>
<dbReference type="Pfam" id="PF16729">
    <property type="entry name" value="DUF5067"/>
    <property type="match status" value="2"/>
</dbReference>
<name>A0A087AR88_9BIFI</name>